<dbReference type="RefSeq" id="WP_126993729.1">
    <property type="nucleotide sequence ID" value="NZ_JBNPXW010000001.1"/>
</dbReference>
<accession>A0A433JEN1</accession>
<organism evidence="1 2">
    <name type="scientific">Azospirillum doebereinerae</name>
    <dbReference type="NCBI Taxonomy" id="92933"/>
    <lineage>
        <taxon>Bacteria</taxon>
        <taxon>Pseudomonadati</taxon>
        <taxon>Pseudomonadota</taxon>
        <taxon>Alphaproteobacteria</taxon>
        <taxon>Rhodospirillales</taxon>
        <taxon>Azospirillaceae</taxon>
        <taxon>Azospirillum</taxon>
    </lineage>
</organism>
<name>A0A433JEN1_9PROT</name>
<gene>
    <name evidence="1" type="ORF">EJ913_00335</name>
</gene>
<comment type="caution">
    <text evidence="1">The sequence shown here is derived from an EMBL/GenBank/DDBJ whole genome shotgun (WGS) entry which is preliminary data.</text>
</comment>
<keyword evidence="2" id="KW-1185">Reference proteome</keyword>
<protein>
    <submittedName>
        <fullName evidence="1">Uncharacterized protein</fullName>
    </submittedName>
</protein>
<reference evidence="1 2" key="1">
    <citation type="submission" date="2018-12" db="EMBL/GenBank/DDBJ databases">
        <authorList>
            <person name="Yang Y."/>
        </authorList>
    </citation>
    <scope>NUCLEOTIDE SEQUENCE [LARGE SCALE GENOMIC DNA]</scope>
    <source>
        <strain evidence="1 2">GSF71</strain>
    </source>
</reference>
<dbReference type="AlphaFoldDB" id="A0A433JEN1"/>
<evidence type="ECO:0000313" key="2">
    <source>
        <dbReference type="Proteomes" id="UP000280346"/>
    </source>
</evidence>
<dbReference type="Proteomes" id="UP000280346">
    <property type="component" value="Unassembled WGS sequence"/>
</dbReference>
<dbReference type="EMBL" id="RZIJ01000001">
    <property type="protein sequence ID" value="RUQ75605.1"/>
    <property type="molecule type" value="Genomic_DNA"/>
</dbReference>
<sequence length="180" mass="19992">MPKPPAPSLTIDDRLVIAAALDRILYDDPDRFQPEDARTVRRLIPHSRSSWLRLGFRAERQGPSMKGEAAGIGDVRMEGDKSVVEGNLGESTVWRCGQYKISNHGGDLEIWQVMSDEFAQEPKGARLEFDAGGRPERLTFFQPRDIELRIPFTSFAVGVRLGGWQPWKWAGDGTPAAGSA</sequence>
<proteinExistence type="predicted"/>
<evidence type="ECO:0000313" key="1">
    <source>
        <dbReference type="EMBL" id="RUQ75605.1"/>
    </source>
</evidence>
<dbReference type="OrthoDB" id="7302536at2"/>